<dbReference type="Gene3D" id="1.20.1280.50">
    <property type="match status" value="1"/>
</dbReference>
<dbReference type="EMBL" id="KV425920">
    <property type="protein sequence ID" value="KZV98277.1"/>
    <property type="molecule type" value="Genomic_DNA"/>
</dbReference>
<dbReference type="OrthoDB" id="2884925at2759"/>
<evidence type="ECO:0000313" key="2">
    <source>
        <dbReference type="EMBL" id="KZV98277.1"/>
    </source>
</evidence>
<dbReference type="AlphaFoldDB" id="A0A165LSV3"/>
<feature type="domain" description="F-box" evidence="1">
    <location>
        <begin position="55"/>
        <end position="102"/>
    </location>
</feature>
<evidence type="ECO:0000313" key="3">
    <source>
        <dbReference type="Proteomes" id="UP000077266"/>
    </source>
</evidence>
<gene>
    <name evidence="2" type="ORF">EXIGLDRAFT_728307</name>
</gene>
<dbReference type="InterPro" id="IPR036047">
    <property type="entry name" value="F-box-like_dom_sf"/>
</dbReference>
<reference evidence="2 3" key="1">
    <citation type="journal article" date="2016" name="Mol. Biol. Evol.">
        <title>Comparative Genomics of Early-Diverging Mushroom-Forming Fungi Provides Insights into the Origins of Lignocellulose Decay Capabilities.</title>
        <authorList>
            <person name="Nagy L.G."/>
            <person name="Riley R."/>
            <person name="Tritt A."/>
            <person name="Adam C."/>
            <person name="Daum C."/>
            <person name="Floudas D."/>
            <person name="Sun H."/>
            <person name="Yadav J.S."/>
            <person name="Pangilinan J."/>
            <person name="Larsson K.H."/>
            <person name="Matsuura K."/>
            <person name="Barry K."/>
            <person name="Labutti K."/>
            <person name="Kuo R."/>
            <person name="Ohm R.A."/>
            <person name="Bhattacharya S.S."/>
            <person name="Shirouzu T."/>
            <person name="Yoshinaga Y."/>
            <person name="Martin F.M."/>
            <person name="Grigoriev I.V."/>
            <person name="Hibbett D.S."/>
        </authorList>
    </citation>
    <scope>NUCLEOTIDE SEQUENCE [LARGE SCALE GENOMIC DNA]</scope>
    <source>
        <strain evidence="2 3">HHB12029</strain>
    </source>
</reference>
<dbReference type="PROSITE" id="PS50181">
    <property type="entry name" value="FBOX"/>
    <property type="match status" value="1"/>
</dbReference>
<dbReference type="InParanoid" id="A0A165LSV3"/>
<proteinExistence type="predicted"/>
<evidence type="ECO:0000259" key="1">
    <source>
        <dbReference type="PROSITE" id="PS50181"/>
    </source>
</evidence>
<accession>A0A165LSV3</accession>
<protein>
    <recommendedName>
        <fullName evidence="1">F-box domain-containing protein</fullName>
    </recommendedName>
</protein>
<name>A0A165LSV3_EXIGL</name>
<keyword evidence="3" id="KW-1185">Reference proteome</keyword>
<dbReference type="SUPFAM" id="SSF81383">
    <property type="entry name" value="F-box domain"/>
    <property type="match status" value="1"/>
</dbReference>
<organism evidence="2 3">
    <name type="scientific">Exidia glandulosa HHB12029</name>
    <dbReference type="NCBI Taxonomy" id="1314781"/>
    <lineage>
        <taxon>Eukaryota</taxon>
        <taxon>Fungi</taxon>
        <taxon>Dikarya</taxon>
        <taxon>Basidiomycota</taxon>
        <taxon>Agaricomycotina</taxon>
        <taxon>Agaricomycetes</taxon>
        <taxon>Auriculariales</taxon>
        <taxon>Exidiaceae</taxon>
        <taxon>Exidia</taxon>
    </lineage>
</organism>
<dbReference type="Proteomes" id="UP000077266">
    <property type="component" value="Unassembled WGS sequence"/>
</dbReference>
<sequence length="452" mass="51022">MSADDADDAQRFRELAYRLASRAIQTSETPWDVPQSVLDIAKRGVAEAARQHNALVITSAVPAELMSLVFAFLPPADRVFASHVSQHWRAISLATPSLWSDIETCWHTDHVQTFLRRSASAPLHITAHGDNCYDNFVGPVLTHMGRFRTLSLASNHLLMATVCAQGNVWSMLRDLRINPSGIHSPSPGSLQRLLSLCPLLISLSLDFLYVALQKPVTFYVPLLRSLRVMVSARSLPLLIPDLCVVRHLEVRARYEGGDGDPDLLKFLVGTDQPLNNVWLLEDQFCARANEMDFVRILHDCSGDEQAWYLTSLEHMFHATSLVMDENTLPNIQLAPAPNLRTLTLLDPDWSDWEKYYDDTADMPWSCPVLQVVRIGYMSDEENSSSPPVVLRTALYRFLHGLLGFSKSRHLSRLEVWNATVPEDDKVRLEIFVDEIHFATDASWDPRPKDTML</sequence>
<dbReference type="Pfam" id="PF12937">
    <property type="entry name" value="F-box-like"/>
    <property type="match status" value="1"/>
</dbReference>
<dbReference type="SUPFAM" id="SSF52047">
    <property type="entry name" value="RNI-like"/>
    <property type="match status" value="1"/>
</dbReference>
<dbReference type="InterPro" id="IPR001810">
    <property type="entry name" value="F-box_dom"/>
</dbReference>